<evidence type="ECO:0000313" key="2">
    <source>
        <dbReference type="Proteomes" id="UP001321450"/>
    </source>
</evidence>
<name>A0AAU9BWQ3_9GAMM</name>
<dbReference type="AlphaFoldDB" id="A0AAU9BWQ3"/>
<evidence type="ECO:0008006" key="3">
    <source>
        <dbReference type="Google" id="ProtNLM"/>
    </source>
</evidence>
<proteinExistence type="predicted"/>
<dbReference type="Proteomes" id="UP001321450">
    <property type="component" value="Chromosome"/>
</dbReference>
<reference evidence="2" key="1">
    <citation type="journal article" date="2024" name="Int. J. Syst. Evol. Microbiol.">
        <title>Methylomarinovum tepidoasis sp. nov., a moderately thermophilic methanotroph of the family Methylothermaceae isolated from a deep-sea hydrothermal field.</title>
        <authorList>
            <person name="Hirayama H."/>
            <person name="Takaki Y."/>
            <person name="Abe M."/>
            <person name="Miyazaki M."/>
            <person name="Uematsu K."/>
            <person name="Matsui Y."/>
            <person name="Takai K."/>
        </authorList>
    </citation>
    <scope>NUCLEOTIDE SEQUENCE [LARGE SCALE GENOMIC DNA]</scope>
    <source>
        <strain evidence="2">IN45</strain>
    </source>
</reference>
<organism evidence="1 2">
    <name type="scientific">Methylomarinovum tepidoasis</name>
    <dbReference type="NCBI Taxonomy" id="2840183"/>
    <lineage>
        <taxon>Bacteria</taxon>
        <taxon>Pseudomonadati</taxon>
        <taxon>Pseudomonadota</taxon>
        <taxon>Gammaproteobacteria</taxon>
        <taxon>Methylococcales</taxon>
        <taxon>Methylothermaceae</taxon>
        <taxon>Methylomarinovum</taxon>
    </lineage>
</organism>
<evidence type="ECO:0000313" key="1">
    <source>
        <dbReference type="EMBL" id="BCX88055.1"/>
    </source>
</evidence>
<protein>
    <recommendedName>
        <fullName evidence="3">GIY-YIG domain-containing protein</fullName>
    </recommendedName>
</protein>
<sequence>MSCLAELEAFGFTEAGYCALDASLKSQVRFRLERLADVRAIYAFVVNDSIRYIGICESEKTTLKDRMGRYQGLVGAGTNERIVGLIKNCLQAGQAVRIFAWIPKVRLRLDGMDVDQIKGFENPLIQRFEPEWNNKL</sequence>
<accession>A0AAU9BWQ3</accession>
<dbReference type="InterPro" id="IPR053748">
    <property type="entry name" value="Host_DNA_Degrad_Endo"/>
</dbReference>
<dbReference type="KEGG" id="meiy:MIN45_P0422"/>
<dbReference type="Gene3D" id="3.40.1440.40">
    <property type="match status" value="1"/>
</dbReference>
<dbReference type="EMBL" id="AP024718">
    <property type="protein sequence ID" value="BCX88055.1"/>
    <property type="molecule type" value="Genomic_DNA"/>
</dbReference>
<gene>
    <name evidence="1" type="ORF">MIN45_P0422</name>
</gene>
<keyword evidence="2" id="KW-1185">Reference proteome</keyword>